<sequence length="68" mass="7019">MIRIAKSAGQTLLAVVAAAAFSFTATQALSTPAPVGPQAYTCDACIASCIEMGFSYGFCPSRNECACY</sequence>
<keyword evidence="3" id="KW-1185">Reference proteome</keyword>
<evidence type="ECO:0000313" key="3">
    <source>
        <dbReference type="Proteomes" id="UP000664052"/>
    </source>
</evidence>
<reference evidence="2 3" key="1">
    <citation type="submission" date="2021-02" db="EMBL/GenBank/DDBJ databases">
        <title>De Novo genome assembly of isolated myxobacteria.</title>
        <authorList>
            <person name="Stevens D.C."/>
        </authorList>
    </citation>
    <scope>NUCLEOTIDE SEQUENCE [LARGE SCALE GENOMIC DNA]</scope>
    <source>
        <strain evidence="2 3">ATCC 29039</strain>
    </source>
</reference>
<protein>
    <recommendedName>
        <fullName evidence="4">Invertebrate defensins family profile domain-containing protein</fullName>
    </recommendedName>
</protein>
<keyword evidence="1" id="KW-0732">Signal</keyword>
<accession>A0ABS3D5C1</accession>
<name>A0ABS3D5C1_9BACT</name>
<evidence type="ECO:0000313" key="2">
    <source>
        <dbReference type="EMBL" id="MBN8226859.1"/>
    </source>
</evidence>
<feature type="chain" id="PRO_5047250933" description="Invertebrate defensins family profile domain-containing protein" evidence="1">
    <location>
        <begin position="29"/>
        <end position="68"/>
    </location>
</feature>
<dbReference type="Proteomes" id="UP000664052">
    <property type="component" value="Unassembled WGS sequence"/>
</dbReference>
<evidence type="ECO:0000256" key="1">
    <source>
        <dbReference type="SAM" id="SignalP"/>
    </source>
</evidence>
<comment type="caution">
    <text evidence="2">The sequence shown here is derived from an EMBL/GenBank/DDBJ whole genome shotgun (WGS) entry which is preliminary data.</text>
</comment>
<dbReference type="RefSeq" id="WP_207048731.1">
    <property type="nucleotide sequence ID" value="NZ_JAFIMU010000003.1"/>
</dbReference>
<gene>
    <name evidence="2" type="ORF">JYK02_04970</name>
</gene>
<organism evidence="2 3">
    <name type="scientific">Corallococcus macrosporus</name>
    <dbReference type="NCBI Taxonomy" id="35"/>
    <lineage>
        <taxon>Bacteria</taxon>
        <taxon>Pseudomonadati</taxon>
        <taxon>Myxococcota</taxon>
        <taxon>Myxococcia</taxon>
        <taxon>Myxococcales</taxon>
        <taxon>Cystobacterineae</taxon>
        <taxon>Myxococcaceae</taxon>
        <taxon>Corallococcus</taxon>
    </lineage>
</organism>
<dbReference type="EMBL" id="JAFIMU010000003">
    <property type="protein sequence ID" value="MBN8226859.1"/>
    <property type="molecule type" value="Genomic_DNA"/>
</dbReference>
<feature type="signal peptide" evidence="1">
    <location>
        <begin position="1"/>
        <end position="28"/>
    </location>
</feature>
<proteinExistence type="predicted"/>
<evidence type="ECO:0008006" key="4">
    <source>
        <dbReference type="Google" id="ProtNLM"/>
    </source>
</evidence>